<name>A0AAV7U1G7_PLEWA</name>
<accession>A0AAV7U1G7</accession>
<comment type="caution">
    <text evidence="2">The sequence shown here is derived from an EMBL/GenBank/DDBJ whole genome shotgun (WGS) entry which is preliminary data.</text>
</comment>
<evidence type="ECO:0000256" key="1">
    <source>
        <dbReference type="SAM" id="MobiDB-lite"/>
    </source>
</evidence>
<proteinExistence type="predicted"/>
<dbReference type="EMBL" id="JANPWB010000006">
    <property type="protein sequence ID" value="KAJ1182703.1"/>
    <property type="molecule type" value="Genomic_DNA"/>
</dbReference>
<gene>
    <name evidence="2" type="ORF">NDU88_007886</name>
</gene>
<evidence type="ECO:0000313" key="2">
    <source>
        <dbReference type="EMBL" id="KAJ1182703.1"/>
    </source>
</evidence>
<feature type="region of interest" description="Disordered" evidence="1">
    <location>
        <begin position="1"/>
        <end position="99"/>
    </location>
</feature>
<reference evidence="2" key="1">
    <citation type="journal article" date="2022" name="bioRxiv">
        <title>Sequencing and chromosome-scale assembly of the giantPleurodeles waltlgenome.</title>
        <authorList>
            <person name="Brown T."/>
            <person name="Elewa A."/>
            <person name="Iarovenko S."/>
            <person name="Subramanian E."/>
            <person name="Araus A.J."/>
            <person name="Petzold A."/>
            <person name="Susuki M."/>
            <person name="Suzuki K.-i.T."/>
            <person name="Hayashi T."/>
            <person name="Toyoda A."/>
            <person name="Oliveira C."/>
            <person name="Osipova E."/>
            <person name="Leigh N.D."/>
            <person name="Simon A."/>
            <person name="Yun M.H."/>
        </authorList>
    </citation>
    <scope>NUCLEOTIDE SEQUENCE</scope>
    <source>
        <strain evidence="2">20211129_DDA</strain>
        <tissue evidence="2">Liver</tissue>
    </source>
</reference>
<dbReference type="Proteomes" id="UP001066276">
    <property type="component" value="Chromosome 3_2"/>
</dbReference>
<sequence>MERALPLHTHTLAPHSADERTAQLPPHYRGPGGAAEEGPGGIAADARPGIRVAPEAQAQGPPWQARNAQPAENAPEAPSSLHTSSGALDQVGAPGTYPL</sequence>
<evidence type="ECO:0000313" key="3">
    <source>
        <dbReference type="Proteomes" id="UP001066276"/>
    </source>
</evidence>
<organism evidence="2 3">
    <name type="scientific">Pleurodeles waltl</name>
    <name type="common">Iberian ribbed newt</name>
    <dbReference type="NCBI Taxonomy" id="8319"/>
    <lineage>
        <taxon>Eukaryota</taxon>
        <taxon>Metazoa</taxon>
        <taxon>Chordata</taxon>
        <taxon>Craniata</taxon>
        <taxon>Vertebrata</taxon>
        <taxon>Euteleostomi</taxon>
        <taxon>Amphibia</taxon>
        <taxon>Batrachia</taxon>
        <taxon>Caudata</taxon>
        <taxon>Salamandroidea</taxon>
        <taxon>Salamandridae</taxon>
        <taxon>Pleurodelinae</taxon>
        <taxon>Pleurodeles</taxon>
    </lineage>
</organism>
<feature type="compositionally biased region" description="Low complexity" evidence="1">
    <location>
        <begin position="64"/>
        <end position="77"/>
    </location>
</feature>
<feature type="compositionally biased region" description="Gly residues" evidence="1">
    <location>
        <begin position="30"/>
        <end position="41"/>
    </location>
</feature>
<keyword evidence="3" id="KW-1185">Reference proteome</keyword>
<protein>
    <submittedName>
        <fullName evidence="2">Uncharacterized protein</fullName>
    </submittedName>
</protein>
<dbReference type="AlphaFoldDB" id="A0AAV7U1G7"/>